<dbReference type="GO" id="GO:0005886">
    <property type="term" value="C:plasma membrane"/>
    <property type="evidence" value="ECO:0007669"/>
    <property type="project" value="UniProtKB-SubCell"/>
</dbReference>
<protein>
    <submittedName>
        <fullName evidence="16">Methyl-accepting chemotaxis protein</fullName>
    </submittedName>
</protein>
<dbReference type="InterPro" id="IPR004089">
    <property type="entry name" value="MCPsignal_dom"/>
</dbReference>
<dbReference type="Pfam" id="PF00672">
    <property type="entry name" value="HAMP"/>
    <property type="match status" value="1"/>
</dbReference>
<evidence type="ECO:0000256" key="5">
    <source>
        <dbReference type="ARBA" id="ARBA00022519"/>
    </source>
</evidence>
<reference evidence="16" key="1">
    <citation type="submission" date="2022-07" db="EMBL/GenBank/DDBJ databases">
        <title>Complete genome sequence of Salinispirillum sp. LH10-3-1 capable of multiple carbohydrate inversion isolated from a soda lake.</title>
        <authorList>
            <person name="Liu J."/>
            <person name="Zhai Y."/>
            <person name="Zhang H."/>
            <person name="Yang H."/>
            <person name="Qu J."/>
            <person name="Li J."/>
        </authorList>
    </citation>
    <scope>NUCLEOTIDE SEQUENCE</scope>
    <source>
        <strain evidence="16">LH 10-3-1</strain>
    </source>
</reference>
<evidence type="ECO:0000256" key="4">
    <source>
        <dbReference type="ARBA" id="ARBA00022500"/>
    </source>
</evidence>
<evidence type="ECO:0000259" key="15">
    <source>
        <dbReference type="PROSITE" id="PS50885"/>
    </source>
</evidence>
<evidence type="ECO:0000256" key="9">
    <source>
        <dbReference type="ARBA" id="ARBA00023224"/>
    </source>
</evidence>
<evidence type="ECO:0000313" key="16">
    <source>
        <dbReference type="EMBL" id="WLD56744.1"/>
    </source>
</evidence>
<dbReference type="PANTHER" id="PTHR32089">
    <property type="entry name" value="METHYL-ACCEPTING CHEMOTAXIS PROTEIN MCPB"/>
    <property type="match status" value="1"/>
</dbReference>
<evidence type="ECO:0000256" key="2">
    <source>
        <dbReference type="ARBA" id="ARBA00022475"/>
    </source>
</evidence>
<feature type="domain" description="HAMP" evidence="15">
    <location>
        <begin position="236"/>
        <end position="289"/>
    </location>
</feature>
<keyword evidence="9 11" id="KW-0807">Transducer</keyword>
<feature type="domain" description="Methyl-accepting transducer" evidence="13">
    <location>
        <begin position="294"/>
        <end position="530"/>
    </location>
</feature>
<dbReference type="Pfam" id="PF00015">
    <property type="entry name" value="MCPsignal"/>
    <property type="match status" value="1"/>
</dbReference>
<evidence type="ECO:0000256" key="1">
    <source>
        <dbReference type="ARBA" id="ARBA00004429"/>
    </source>
</evidence>
<gene>
    <name evidence="16" type="ORF">NFC81_08350</name>
</gene>
<organism evidence="16">
    <name type="scientific">Salinispirillum sp. LH 10-3-1</name>
    <dbReference type="NCBI Taxonomy" id="2952525"/>
    <lineage>
        <taxon>Bacteria</taxon>
        <taxon>Pseudomonadati</taxon>
        <taxon>Pseudomonadota</taxon>
        <taxon>Gammaproteobacteria</taxon>
        <taxon>Oceanospirillales</taxon>
        <taxon>Saccharospirillaceae</taxon>
        <taxon>Salinispirillum</taxon>
    </lineage>
</organism>
<comment type="similarity">
    <text evidence="10">Belongs to the methyl-accepting chemotaxis (MCP) protein family.</text>
</comment>
<dbReference type="EMBL" id="CP101717">
    <property type="protein sequence ID" value="WLD56744.1"/>
    <property type="molecule type" value="Genomic_DNA"/>
</dbReference>
<dbReference type="GO" id="GO:0006935">
    <property type="term" value="P:chemotaxis"/>
    <property type="evidence" value="ECO:0007669"/>
    <property type="project" value="UniProtKB-KW"/>
</dbReference>
<dbReference type="PRINTS" id="PR00260">
    <property type="entry name" value="CHEMTRNSDUCR"/>
</dbReference>
<feature type="transmembrane region" description="Helical" evidence="12">
    <location>
        <begin position="212"/>
        <end position="234"/>
    </location>
</feature>
<proteinExistence type="inferred from homology"/>
<keyword evidence="6 12" id="KW-0812">Transmembrane</keyword>
<evidence type="ECO:0000256" key="7">
    <source>
        <dbReference type="ARBA" id="ARBA00022989"/>
    </source>
</evidence>
<dbReference type="InterPro" id="IPR004090">
    <property type="entry name" value="Chemotax_Me-accpt_rcpt"/>
</dbReference>
<dbReference type="FunFam" id="1.10.287.950:FF:000001">
    <property type="entry name" value="Methyl-accepting chemotaxis sensory transducer"/>
    <property type="match status" value="1"/>
</dbReference>
<dbReference type="SUPFAM" id="SSF58104">
    <property type="entry name" value="Methyl-accepting chemotaxis protein (MCP) signaling domain"/>
    <property type="match status" value="1"/>
</dbReference>
<evidence type="ECO:0000256" key="11">
    <source>
        <dbReference type="PROSITE-ProRule" id="PRU00284"/>
    </source>
</evidence>
<dbReference type="PROSITE" id="PS50885">
    <property type="entry name" value="HAMP"/>
    <property type="match status" value="1"/>
</dbReference>
<dbReference type="PROSITE" id="PS50111">
    <property type="entry name" value="CHEMOTAXIS_TRANSDUC_2"/>
    <property type="match status" value="1"/>
</dbReference>
<dbReference type="PROSITE" id="PS50192">
    <property type="entry name" value="T_SNARE"/>
    <property type="match status" value="1"/>
</dbReference>
<keyword evidence="3" id="KW-0488">Methylation</keyword>
<evidence type="ECO:0000256" key="6">
    <source>
        <dbReference type="ARBA" id="ARBA00022692"/>
    </source>
</evidence>
<feature type="transmembrane region" description="Helical" evidence="12">
    <location>
        <begin position="20"/>
        <end position="43"/>
    </location>
</feature>
<dbReference type="InterPro" id="IPR003660">
    <property type="entry name" value="HAMP_dom"/>
</dbReference>
<feature type="domain" description="T-SNARE coiled-coil homology" evidence="14">
    <location>
        <begin position="481"/>
        <end position="543"/>
    </location>
</feature>
<dbReference type="SMART" id="SM00304">
    <property type="entry name" value="HAMP"/>
    <property type="match status" value="1"/>
</dbReference>
<keyword evidence="5" id="KW-0997">Cell inner membrane</keyword>
<keyword evidence="2" id="KW-1003">Cell membrane</keyword>
<dbReference type="CDD" id="cd11386">
    <property type="entry name" value="MCP_signal"/>
    <property type="match status" value="1"/>
</dbReference>
<dbReference type="RefSeq" id="WP_304994028.1">
    <property type="nucleotide sequence ID" value="NZ_CP101717.1"/>
</dbReference>
<dbReference type="SMART" id="SM00283">
    <property type="entry name" value="MA"/>
    <property type="match status" value="1"/>
</dbReference>
<dbReference type="GO" id="GO:0004888">
    <property type="term" value="F:transmembrane signaling receptor activity"/>
    <property type="evidence" value="ECO:0007669"/>
    <property type="project" value="InterPro"/>
</dbReference>
<keyword evidence="8 12" id="KW-0472">Membrane</keyword>
<evidence type="ECO:0000256" key="3">
    <source>
        <dbReference type="ARBA" id="ARBA00022481"/>
    </source>
</evidence>
<dbReference type="InterPro" id="IPR003122">
    <property type="entry name" value="Tar_rcpt_lig-bd"/>
</dbReference>
<dbReference type="InterPro" id="IPR000727">
    <property type="entry name" value="T_SNARE_dom"/>
</dbReference>
<keyword evidence="4" id="KW-0145">Chemotaxis</keyword>
<keyword evidence="7 12" id="KW-1133">Transmembrane helix</keyword>
<evidence type="ECO:0000256" key="10">
    <source>
        <dbReference type="ARBA" id="ARBA00029447"/>
    </source>
</evidence>
<dbReference type="AlphaFoldDB" id="A0AB38YCI1"/>
<dbReference type="PANTHER" id="PTHR32089:SF112">
    <property type="entry name" value="LYSOZYME-LIKE PROTEIN-RELATED"/>
    <property type="match status" value="1"/>
</dbReference>
<dbReference type="Gene3D" id="1.10.287.950">
    <property type="entry name" value="Methyl-accepting chemotaxis protein"/>
    <property type="match status" value="1"/>
</dbReference>
<evidence type="ECO:0000259" key="14">
    <source>
        <dbReference type="PROSITE" id="PS50192"/>
    </source>
</evidence>
<comment type="subcellular location">
    <subcellularLocation>
        <location evidence="1">Cell inner membrane</location>
        <topology evidence="1">Multi-pass membrane protein</topology>
    </subcellularLocation>
</comment>
<evidence type="ECO:0000259" key="13">
    <source>
        <dbReference type="PROSITE" id="PS50111"/>
    </source>
</evidence>
<dbReference type="GO" id="GO:0007165">
    <property type="term" value="P:signal transduction"/>
    <property type="evidence" value="ECO:0007669"/>
    <property type="project" value="UniProtKB-KW"/>
</dbReference>
<name>A0AB38YCI1_9GAMM</name>
<evidence type="ECO:0000256" key="12">
    <source>
        <dbReference type="SAM" id="Phobius"/>
    </source>
</evidence>
<evidence type="ECO:0000256" key="8">
    <source>
        <dbReference type="ARBA" id="ARBA00023136"/>
    </source>
</evidence>
<sequence>MMTTMQLKNINEDKTQKLSWTSIVVLLRMLVVLLLVSVLVLTIQALQGFSYKQQAYSDNYQNRMVPLFEVQRVGELMEQVRAQLLLALQHDPNNSFSALHDHPTSFHIDTARRHLTEAERLWSSFTSKPRGDEAAALANRYGELNAMLIQRGIDPVLQSLAEGNYQEANRRILFEVNPRFNEASAAQLLLSRRLLRGAEEAYEIMQSRSISLTMGMISTGVLSILITLVFSVYVTRTIRSGIKRVTHLANSMATGDLRNPPSIATKSNELTAIFSIFNETREQLNATVGSLTNSVSRVEVLAKEGAAQSADANRLVEKQKNETDMVAAAMNEMNVAVHEVAQNTDQAAHNARLANEQAKEGQVVLKESVQSMEALTRDVEEVVKVVQHLVEEANDIGNIVKVISEIADQTNLLALNAAIEAARAGEQGRGFAVVADEVRSLANRTQQSTQQINEMISRLQGSVDSAANRMGQSQLQAEKVMGRAIEAEEALQKIATLISSINDMNTQIASTAEEQGSVTEEMNVNIIRINDVADQTSVSSQRAESSSQETLKLAEELRMLVQRFKL</sequence>
<dbReference type="Pfam" id="PF02203">
    <property type="entry name" value="TarH"/>
    <property type="match status" value="1"/>
</dbReference>
<accession>A0AB38YCI1</accession>